<comment type="caution">
    <text evidence="1">The sequence shown here is derived from an EMBL/GenBank/DDBJ whole genome shotgun (WGS) entry which is preliminary data.</text>
</comment>
<evidence type="ECO:0000313" key="1">
    <source>
        <dbReference type="EMBL" id="KKN18989.1"/>
    </source>
</evidence>
<reference evidence="1" key="1">
    <citation type="journal article" date="2015" name="Nature">
        <title>Complex archaea that bridge the gap between prokaryotes and eukaryotes.</title>
        <authorList>
            <person name="Spang A."/>
            <person name="Saw J.H."/>
            <person name="Jorgensen S.L."/>
            <person name="Zaremba-Niedzwiedzka K."/>
            <person name="Martijn J."/>
            <person name="Lind A.E."/>
            <person name="van Eijk R."/>
            <person name="Schleper C."/>
            <person name="Guy L."/>
            <person name="Ettema T.J."/>
        </authorList>
    </citation>
    <scope>NUCLEOTIDE SEQUENCE</scope>
</reference>
<protein>
    <submittedName>
        <fullName evidence="1">Uncharacterized protein</fullName>
    </submittedName>
</protein>
<dbReference type="EMBL" id="LAZR01003377">
    <property type="protein sequence ID" value="KKN18989.1"/>
    <property type="molecule type" value="Genomic_DNA"/>
</dbReference>
<gene>
    <name evidence="1" type="ORF">LCGC14_0950380</name>
</gene>
<organism evidence="1">
    <name type="scientific">marine sediment metagenome</name>
    <dbReference type="NCBI Taxonomy" id="412755"/>
    <lineage>
        <taxon>unclassified sequences</taxon>
        <taxon>metagenomes</taxon>
        <taxon>ecological metagenomes</taxon>
    </lineage>
</organism>
<name>A0A0F9NM70_9ZZZZ</name>
<accession>A0A0F9NM70</accession>
<sequence>MIAPKEIYLQVEEDSEKAIEWFDGITWTANRINSSDVKYVRVDEEECRARR</sequence>
<dbReference type="AlphaFoldDB" id="A0A0F9NM70"/>
<proteinExistence type="predicted"/>